<keyword evidence="2" id="KW-1185">Reference proteome</keyword>
<proteinExistence type="predicted"/>
<name>A0A0C3CPG4_HEBCY</name>
<sequence>MNLLKQARAASLDVLRFSRGFFAFHRLRPHDHLVCGYYIRFVAYNLLVIPMPHSCLRSRPHPSWSWMSRITDFQRTRNQVRLRHCRYLPLHHSPLALPDSCSLPR</sequence>
<accession>A0A0C3CPG4</accession>
<dbReference type="AlphaFoldDB" id="A0A0C3CPG4"/>
<organism evidence="1 2">
    <name type="scientific">Hebeloma cylindrosporum</name>
    <dbReference type="NCBI Taxonomy" id="76867"/>
    <lineage>
        <taxon>Eukaryota</taxon>
        <taxon>Fungi</taxon>
        <taxon>Dikarya</taxon>
        <taxon>Basidiomycota</taxon>
        <taxon>Agaricomycotina</taxon>
        <taxon>Agaricomycetes</taxon>
        <taxon>Agaricomycetidae</taxon>
        <taxon>Agaricales</taxon>
        <taxon>Agaricineae</taxon>
        <taxon>Hymenogastraceae</taxon>
        <taxon>Hebeloma</taxon>
    </lineage>
</organism>
<evidence type="ECO:0000313" key="2">
    <source>
        <dbReference type="Proteomes" id="UP000053424"/>
    </source>
</evidence>
<gene>
    <name evidence="1" type="ORF">M413DRAFT_345660</name>
</gene>
<evidence type="ECO:0000313" key="1">
    <source>
        <dbReference type="EMBL" id="KIM45681.1"/>
    </source>
</evidence>
<dbReference type="EMBL" id="KN831772">
    <property type="protein sequence ID" value="KIM45681.1"/>
    <property type="molecule type" value="Genomic_DNA"/>
</dbReference>
<reference evidence="2" key="2">
    <citation type="submission" date="2015-01" db="EMBL/GenBank/DDBJ databases">
        <title>Evolutionary Origins and Diversification of the Mycorrhizal Mutualists.</title>
        <authorList>
            <consortium name="DOE Joint Genome Institute"/>
            <consortium name="Mycorrhizal Genomics Consortium"/>
            <person name="Kohler A."/>
            <person name="Kuo A."/>
            <person name="Nagy L.G."/>
            <person name="Floudas D."/>
            <person name="Copeland A."/>
            <person name="Barry K.W."/>
            <person name="Cichocki N."/>
            <person name="Veneault-Fourrey C."/>
            <person name="LaButti K."/>
            <person name="Lindquist E.A."/>
            <person name="Lipzen A."/>
            <person name="Lundell T."/>
            <person name="Morin E."/>
            <person name="Murat C."/>
            <person name="Riley R."/>
            <person name="Ohm R."/>
            <person name="Sun H."/>
            <person name="Tunlid A."/>
            <person name="Henrissat B."/>
            <person name="Grigoriev I.V."/>
            <person name="Hibbett D.S."/>
            <person name="Martin F."/>
        </authorList>
    </citation>
    <scope>NUCLEOTIDE SEQUENCE [LARGE SCALE GENOMIC DNA]</scope>
    <source>
        <strain evidence="2">h7</strain>
    </source>
</reference>
<dbReference type="HOGENOM" id="CLU_2236924_0_0_1"/>
<reference evidence="1 2" key="1">
    <citation type="submission" date="2014-04" db="EMBL/GenBank/DDBJ databases">
        <authorList>
            <consortium name="DOE Joint Genome Institute"/>
            <person name="Kuo A."/>
            <person name="Gay G."/>
            <person name="Dore J."/>
            <person name="Kohler A."/>
            <person name="Nagy L.G."/>
            <person name="Floudas D."/>
            <person name="Copeland A."/>
            <person name="Barry K.W."/>
            <person name="Cichocki N."/>
            <person name="Veneault-Fourrey C."/>
            <person name="LaButti K."/>
            <person name="Lindquist E.A."/>
            <person name="Lipzen A."/>
            <person name="Lundell T."/>
            <person name="Morin E."/>
            <person name="Murat C."/>
            <person name="Sun H."/>
            <person name="Tunlid A."/>
            <person name="Henrissat B."/>
            <person name="Grigoriev I.V."/>
            <person name="Hibbett D.S."/>
            <person name="Martin F."/>
            <person name="Nordberg H.P."/>
            <person name="Cantor M.N."/>
            <person name="Hua S.X."/>
        </authorList>
    </citation>
    <scope>NUCLEOTIDE SEQUENCE [LARGE SCALE GENOMIC DNA]</scope>
    <source>
        <strain evidence="2">h7</strain>
    </source>
</reference>
<protein>
    <submittedName>
        <fullName evidence="1">Uncharacterized protein</fullName>
    </submittedName>
</protein>
<dbReference type="Proteomes" id="UP000053424">
    <property type="component" value="Unassembled WGS sequence"/>
</dbReference>